<dbReference type="InterPro" id="IPR003829">
    <property type="entry name" value="Pirin_N_dom"/>
</dbReference>
<dbReference type="InterPro" id="IPR014710">
    <property type="entry name" value="RmlC-like_jellyroll"/>
</dbReference>
<keyword evidence="6" id="KW-1185">Reference proteome</keyword>
<dbReference type="OrthoDB" id="10261807at2759"/>
<evidence type="ECO:0000256" key="3">
    <source>
        <dbReference type="SAM" id="Phobius"/>
    </source>
</evidence>
<protein>
    <recommendedName>
        <fullName evidence="4">Pirin N-terminal domain-containing protein</fullName>
    </recommendedName>
</protein>
<dbReference type="Proteomes" id="UP001148786">
    <property type="component" value="Unassembled WGS sequence"/>
</dbReference>
<dbReference type="PANTHER" id="PTHR43212">
    <property type="entry name" value="QUERCETIN 2,3-DIOXYGENASE"/>
    <property type="match status" value="1"/>
</dbReference>
<evidence type="ECO:0000256" key="2">
    <source>
        <dbReference type="RuleBase" id="RU003457"/>
    </source>
</evidence>
<sequence>MLPKSRLLFHIAFLPLYISLAFYTGFVPQPVSDKLSSFLRLAKANLCTQHLRTVITRALATASDIDNTMSALKFVPRRSEERGHADHDWLKTFHTFSFAIYQDPEHEQFGCLRVINEDRVAPRTGFGTHSHREFEIFSYVVAGELEHKDSMGNTEVLKRGDIQLTSAGMGISHSEKAHGSKEVHFLQIWSLPHTPRLQPKYFTRHFSDAEKTDKWARVVAPVGAQGVLPEREGAGPAPVQSQLSLYATLLGQGKSLSRPLEGKKGYIHVIQTSGYKEGKAEGATVRISSKEGGGEMVLHEGDGAYIFVGQSGSVLDVANEGDRTAEVLVFDLD</sequence>
<keyword evidence="3" id="KW-0472">Membrane</keyword>
<dbReference type="AlphaFoldDB" id="A0A9W8MUE2"/>
<dbReference type="SUPFAM" id="SSF51182">
    <property type="entry name" value="RmlC-like cupins"/>
    <property type="match status" value="1"/>
</dbReference>
<reference evidence="5" key="1">
    <citation type="submission" date="2022-07" db="EMBL/GenBank/DDBJ databases">
        <title>Genome Sequence of Agrocybe chaxingu.</title>
        <authorList>
            <person name="Buettner E."/>
        </authorList>
    </citation>
    <scope>NUCLEOTIDE SEQUENCE</scope>
    <source>
        <strain evidence="5">MP-N11</strain>
    </source>
</reference>
<dbReference type="EMBL" id="JANKHO010001055">
    <property type="protein sequence ID" value="KAJ3504087.1"/>
    <property type="molecule type" value="Genomic_DNA"/>
</dbReference>
<keyword evidence="3" id="KW-0812">Transmembrane</keyword>
<organism evidence="5 6">
    <name type="scientific">Agrocybe chaxingu</name>
    <dbReference type="NCBI Taxonomy" id="84603"/>
    <lineage>
        <taxon>Eukaryota</taxon>
        <taxon>Fungi</taxon>
        <taxon>Dikarya</taxon>
        <taxon>Basidiomycota</taxon>
        <taxon>Agaricomycotina</taxon>
        <taxon>Agaricomycetes</taxon>
        <taxon>Agaricomycetidae</taxon>
        <taxon>Agaricales</taxon>
        <taxon>Agaricineae</taxon>
        <taxon>Strophariaceae</taxon>
        <taxon>Agrocybe</taxon>
    </lineage>
</organism>
<comment type="caution">
    <text evidence="5">The sequence shown here is derived from an EMBL/GenBank/DDBJ whole genome shotgun (WGS) entry which is preliminary data.</text>
</comment>
<evidence type="ECO:0000313" key="5">
    <source>
        <dbReference type="EMBL" id="KAJ3504087.1"/>
    </source>
</evidence>
<dbReference type="PANTHER" id="PTHR43212:SF3">
    <property type="entry name" value="QUERCETIN 2,3-DIOXYGENASE"/>
    <property type="match status" value="1"/>
</dbReference>
<evidence type="ECO:0000259" key="4">
    <source>
        <dbReference type="Pfam" id="PF02678"/>
    </source>
</evidence>
<dbReference type="Pfam" id="PF02678">
    <property type="entry name" value="Pirin"/>
    <property type="match status" value="1"/>
</dbReference>
<evidence type="ECO:0000256" key="1">
    <source>
        <dbReference type="ARBA" id="ARBA00008416"/>
    </source>
</evidence>
<dbReference type="InterPro" id="IPR011051">
    <property type="entry name" value="RmlC_Cupin_sf"/>
</dbReference>
<proteinExistence type="inferred from homology"/>
<dbReference type="CDD" id="cd02910">
    <property type="entry name" value="cupin_Yhhw_N"/>
    <property type="match status" value="1"/>
</dbReference>
<evidence type="ECO:0000313" key="6">
    <source>
        <dbReference type="Proteomes" id="UP001148786"/>
    </source>
</evidence>
<feature type="transmembrane region" description="Helical" evidence="3">
    <location>
        <begin position="7"/>
        <end position="26"/>
    </location>
</feature>
<feature type="domain" description="Pirin N-terminal" evidence="4">
    <location>
        <begin position="81"/>
        <end position="189"/>
    </location>
</feature>
<accession>A0A9W8MUE2</accession>
<dbReference type="InterPro" id="IPR012093">
    <property type="entry name" value="Pirin"/>
</dbReference>
<keyword evidence="3" id="KW-1133">Transmembrane helix</keyword>
<dbReference type="Gene3D" id="2.60.120.10">
    <property type="entry name" value="Jelly Rolls"/>
    <property type="match status" value="2"/>
</dbReference>
<comment type="similarity">
    <text evidence="1 2">Belongs to the pirin family.</text>
</comment>
<gene>
    <name evidence="5" type="ORF">NLJ89_g8121</name>
</gene>
<name>A0A9W8MUE2_9AGAR</name>